<keyword evidence="3" id="KW-1185">Reference proteome</keyword>
<gene>
    <name evidence="2" type="ORF">AB852_02075</name>
</gene>
<keyword evidence="1" id="KW-0812">Transmembrane</keyword>
<evidence type="ECO:0000313" key="3">
    <source>
        <dbReference type="Proteomes" id="UP000186455"/>
    </source>
</evidence>
<reference evidence="2 3" key="1">
    <citation type="submission" date="2015-06" db="EMBL/GenBank/DDBJ databases">
        <title>Cloning and characterization of the uncialamcin biosynthetic gene cluster.</title>
        <authorList>
            <person name="Yan X."/>
            <person name="Huang T."/>
            <person name="Ge H."/>
            <person name="Shen B."/>
        </authorList>
    </citation>
    <scope>NUCLEOTIDE SEQUENCE [LARGE SCALE GENOMIC DNA]</scope>
    <source>
        <strain evidence="2 3">DCA2648</strain>
    </source>
</reference>
<accession>A0A1Q4VFP4</accession>
<keyword evidence="1" id="KW-1133">Transmembrane helix</keyword>
<proteinExistence type="predicted"/>
<dbReference type="AlphaFoldDB" id="A0A1Q4VFP4"/>
<dbReference type="EMBL" id="LFBV01000001">
    <property type="protein sequence ID" value="OKH96637.1"/>
    <property type="molecule type" value="Genomic_DNA"/>
</dbReference>
<feature type="transmembrane region" description="Helical" evidence="1">
    <location>
        <begin position="43"/>
        <end position="63"/>
    </location>
</feature>
<evidence type="ECO:0000256" key="1">
    <source>
        <dbReference type="SAM" id="Phobius"/>
    </source>
</evidence>
<comment type="caution">
    <text evidence="2">The sequence shown here is derived from an EMBL/GenBank/DDBJ whole genome shotgun (WGS) entry which is preliminary data.</text>
</comment>
<protein>
    <submittedName>
        <fullName evidence="2">Uncharacterized protein</fullName>
    </submittedName>
</protein>
<dbReference type="Proteomes" id="UP000186455">
    <property type="component" value="Unassembled WGS sequence"/>
</dbReference>
<feature type="transmembrane region" description="Helical" evidence="1">
    <location>
        <begin position="75"/>
        <end position="92"/>
    </location>
</feature>
<organism evidence="2 3">
    <name type="scientific">Streptomyces uncialis</name>
    <dbReference type="NCBI Taxonomy" id="1048205"/>
    <lineage>
        <taxon>Bacteria</taxon>
        <taxon>Bacillati</taxon>
        <taxon>Actinomycetota</taxon>
        <taxon>Actinomycetes</taxon>
        <taxon>Kitasatosporales</taxon>
        <taxon>Streptomycetaceae</taxon>
        <taxon>Streptomyces</taxon>
    </lineage>
</organism>
<keyword evidence="1" id="KW-0472">Membrane</keyword>
<sequence length="99" mass="10584">MIGTLAMFPMTLFLLALVTMSPTACESCDAREAVRFADSLEVAVIVAMAVGAVAWVLVLTAWVMPPLRRLRARRVLLVVAAPLVAAGGYPLFDAVLAWP</sequence>
<evidence type="ECO:0000313" key="2">
    <source>
        <dbReference type="EMBL" id="OKH96637.1"/>
    </source>
</evidence>
<name>A0A1Q4VFP4_9ACTN</name>